<feature type="compositionally biased region" description="Low complexity" evidence="2">
    <location>
        <begin position="1647"/>
        <end position="1680"/>
    </location>
</feature>
<feature type="region of interest" description="Disordered" evidence="2">
    <location>
        <begin position="1335"/>
        <end position="1427"/>
    </location>
</feature>
<dbReference type="Proteomes" id="UP000002640">
    <property type="component" value="Unassembled WGS sequence"/>
</dbReference>
<feature type="compositionally biased region" description="Polar residues" evidence="2">
    <location>
        <begin position="886"/>
        <end position="896"/>
    </location>
</feature>
<feature type="region of interest" description="Disordered" evidence="2">
    <location>
        <begin position="710"/>
        <end position="821"/>
    </location>
</feature>
<dbReference type="CDD" id="cd14686">
    <property type="entry name" value="bZIP"/>
    <property type="match status" value="1"/>
</dbReference>
<keyword evidence="1" id="KW-0175">Coiled coil</keyword>
<dbReference type="InParanoid" id="G4Z8S4"/>
<organism evidence="3 4">
    <name type="scientific">Phytophthora sojae (strain P6497)</name>
    <name type="common">Soybean stem and root rot agent</name>
    <name type="synonym">Phytophthora megasperma f. sp. glycines</name>
    <dbReference type="NCBI Taxonomy" id="1094619"/>
    <lineage>
        <taxon>Eukaryota</taxon>
        <taxon>Sar</taxon>
        <taxon>Stramenopiles</taxon>
        <taxon>Oomycota</taxon>
        <taxon>Peronosporomycetes</taxon>
        <taxon>Peronosporales</taxon>
        <taxon>Peronosporaceae</taxon>
        <taxon>Phytophthora</taxon>
    </lineage>
</organism>
<feature type="compositionally biased region" description="Basic and acidic residues" evidence="2">
    <location>
        <begin position="389"/>
        <end position="406"/>
    </location>
</feature>
<dbReference type="EMBL" id="JH159153">
    <property type="protein sequence ID" value="EGZ19106.1"/>
    <property type="molecule type" value="Genomic_DNA"/>
</dbReference>
<feature type="compositionally biased region" description="Polar residues" evidence="2">
    <location>
        <begin position="1147"/>
        <end position="1158"/>
    </location>
</feature>
<feature type="compositionally biased region" description="Basic and acidic residues" evidence="2">
    <location>
        <begin position="514"/>
        <end position="538"/>
    </location>
</feature>
<dbReference type="GeneID" id="20662459"/>
<feature type="compositionally biased region" description="Basic and acidic residues" evidence="2">
    <location>
        <begin position="426"/>
        <end position="440"/>
    </location>
</feature>
<dbReference type="KEGG" id="psoj:PHYSODRAFT_541926"/>
<feature type="region of interest" description="Disordered" evidence="2">
    <location>
        <begin position="1555"/>
        <end position="1586"/>
    </location>
</feature>
<sequence length="1757" mass="191845">MLTPPPSVENDLDSASPRTDASWPSDEEPNELLLLELKRLRTSAAFPTEGMSAEAIKQHKAQRRREQVRAASRRCRDRQRKETEDLRTKVFQLEEFIAHTMQSHEWEMHQQHERIQALQHENQLLAQQLAAANAATVRVEDIEPVPLGTTVKLEDSPLPDDLVHCITADVPSQWSRELVYHAVEDTTRRLVTMLESDVEPVKSPAIFGWQFDFWSEGDKYFGRNRKFFPGVTALELGKRMQSVDPQRVRTANHTPNCALPRTFTLDAPMDETQSLVAPPAVDVKAEAEPEPHLEAAASPTDADAGKSKKKKKKKKKSRRKSLERTQSEIEEDAQQEPETPEPQDEKEEENQEPSIEGTNDAQQEQETPELKEVKDEEPPSTEAITAPSTEEKKESMELSIEEKKETLEEEQDNQAAASEDELAPPELERTSSLDSIKDTGTRAVGSLFSRFKVGRKKPLPSRTESAAKLELVSPSPVKTAVKRLEVPEEKSLDDLPLRTKRDFFADGEQSVHVSAEKEKYDTLEKQRKAEKEAEEAAKAARQSPPSSRRSSDQVVAQDEAATAEASEKELGDASSAAPTSQSSDNVEKEESPTASDVTDAASPVVAEEMTHEDTGATAVKETQPVSLQLDLDLEPAGETTETPLDQEELLSVKVTPPTSELPTEMSNPAKPERMSPVKSLASRFEGKREQSLDSLKFRTVREFFPEERSIRVGAEKQKYEAQAQQQKLKAKAEEEAKSKYKIASSFKSPGKDGASPAPSPELKATAVNDSGVAVNHFNLSTPDAAGSRKKFSFDDGHAASDSPAKSSDGAPEAVTPVKSIASRFEGKREQSLDSLKFRTVREFFPEERSRSIHVGAEKAKFEALTKQQEEAAKEAEKIKLKHAALSPNTSSTNVKSSEAAPNVSHEDNQVHAGVGPLELKDSAAVEPTEGKTEIASVVEATIEQEEIEAYVPSAEHEPKELGRSDPAQSEENDTSIGDTTFGSGVEKNMPSSDDEPVNVDIGQPAQHEDNQTSVDEDIMEHGVEKEATASAELGIEETAQPLEKQLHVEAAAIEQEIAKETPSAADQLIDLGLDESVQLKSIQALVDEVTVQDEETEQVDIQSSEKALASQPDIAKDELSAENGLVELDLDKSTVAEVTAEPEQETKSTSRPMLTTERSFVLEDDNTIETEDTVVVGERPMTDSEDEFGPQSLTKTRPADELIGGVSSFEVKQDLSSSSKTSILASKASPKLTRKVSAGSVGSARSLSSKTTVPVPMKRASITAPTASYMAKKGADAEEQQRKASQQMMKKNSATKLKGTVSDTGFIKPPPTAPAVPVPMKRALITAPTASYMARKAAEAEEAHRASPPPNQISKQKTTADRTGFKPPAAATTVPVPMKRASVTAPTASWQARNVPGKSEASESNPTVRNHASKLKGNAGPTVPVAPKRASIMAPTASYMAKKAAEHTENVAAAAASIPSRNKRYSNVKSKVMQGIQSGSMHAATHKTITKEEFIAAERRKSLGSAGVRSVLESFDRRASLSARVTIDGPPEPFLRSAVSQKKLNSTVPRYLDYENAPGYAERAQKQYERRKRLEEENAAKSERRQKELRVFFAERQQKALKFSAEEVRRGLEAHEFARLAKESELEIQKTLRKEKQRERAARSHTRGSSTASSAGASSSNGVTSQASKKSSKSSVSSTVVEKEVLPADEPVATVEASVQDDVAIEVQEAVVEATKVEEQTTFVSAVENDLALEQVAKKINFDEASSDSDEKDTSTV</sequence>
<feature type="region of interest" description="Disordered" evidence="2">
    <location>
        <begin position="946"/>
        <end position="1028"/>
    </location>
</feature>
<feature type="compositionally biased region" description="Basic and acidic residues" evidence="2">
    <location>
        <begin position="368"/>
        <end position="377"/>
    </location>
</feature>
<accession>G4Z8S4</accession>
<dbReference type="STRING" id="1094619.G4Z8S4"/>
<feature type="region of interest" description="Disordered" evidence="2">
    <location>
        <begin position="283"/>
        <end position="688"/>
    </location>
</feature>
<feature type="compositionally biased region" description="Basic and acidic residues" evidence="2">
    <location>
        <begin position="1629"/>
        <end position="1642"/>
    </location>
</feature>
<reference evidence="3 4" key="1">
    <citation type="journal article" date="2006" name="Science">
        <title>Phytophthora genome sequences uncover evolutionary origins and mechanisms of pathogenesis.</title>
        <authorList>
            <person name="Tyler B.M."/>
            <person name="Tripathy S."/>
            <person name="Zhang X."/>
            <person name="Dehal P."/>
            <person name="Jiang R.H."/>
            <person name="Aerts A."/>
            <person name="Arredondo F.D."/>
            <person name="Baxter L."/>
            <person name="Bensasson D."/>
            <person name="Beynon J.L."/>
            <person name="Chapman J."/>
            <person name="Damasceno C.M."/>
            <person name="Dorrance A.E."/>
            <person name="Dou D."/>
            <person name="Dickerman A.W."/>
            <person name="Dubchak I.L."/>
            <person name="Garbelotto M."/>
            <person name="Gijzen M."/>
            <person name="Gordon S.G."/>
            <person name="Govers F."/>
            <person name="Grunwald N.J."/>
            <person name="Huang W."/>
            <person name="Ivors K.L."/>
            <person name="Jones R.W."/>
            <person name="Kamoun S."/>
            <person name="Krampis K."/>
            <person name="Lamour K.H."/>
            <person name="Lee M.K."/>
            <person name="McDonald W.H."/>
            <person name="Medina M."/>
            <person name="Meijer H.J."/>
            <person name="Nordberg E.K."/>
            <person name="Maclean D.J."/>
            <person name="Ospina-Giraldo M.D."/>
            <person name="Morris P.F."/>
            <person name="Phuntumart V."/>
            <person name="Putnam N.H."/>
            <person name="Rash S."/>
            <person name="Rose J.K."/>
            <person name="Sakihama Y."/>
            <person name="Salamov A.A."/>
            <person name="Savidor A."/>
            <person name="Scheuring C.F."/>
            <person name="Smith B.M."/>
            <person name="Sobral B.W."/>
            <person name="Terry A."/>
            <person name="Torto-Alalibo T.A."/>
            <person name="Win J."/>
            <person name="Xu Z."/>
            <person name="Zhang H."/>
            <person name="Grigoriev I.V."/>
            <person name="Rokhsar D.S."/>
            <person name="Boore J.L."/>
        </authorList>
    </citation>
    <scope>NUCLEOTIDE SEQUENCE [LARGE SCALE GENOMIC DNA]</scope>
    <source>
        <strain evidence="3 4">P6497</strain>
    </source>
</reference>
<feature type="compositionally biased region" description="Basic and acidic residues" evidence="2">
    <location>
        <begin position="710"/>
        <end position="719"/>
    </location>
</feature>
<protein>
    <submittedName>
        <fullName evidence="3">Uncharacterized protein</fullName>
    </submittedName>
</protein>
<feature type="compositionally biased region" description="Low complexity" evidence="2">
    <location>
        <begin position="1215"/>
        <end position="1229"/>
    </location>
</feature>
<dbReference type="RefSeq" id="XP_009521823.1">
    <property type="nucleotide sequence ID" value="XM_009523528.1"/>
</dbReference>
<feature type="compositionally biased region" description="Basic and acidic residues" evidence="2">
    <location>
        <begin position="1273"/>
        <end position="1282"/>
    </location>
</feature>
<feature type="compositionally biased region" description="Acidic residues" evidence="2">
    <location>
        <begin position="328"/>
        <end position="351"/>
    </location>
</feature>
<feature type="compositionally biased region" description="Polar residues" evidence="2">
    <location>
        <begin position="1283"/>
        <end position="1295"/>
    </location>
</feature>
<feature type="region of interest" description="Disordered" evidence="2">
    <location>
        <begin position="1"/>
        <end position="28"/>
    </location>
</feature>
<keyword evidence="4" id="KW-1185">Reference proteome</keyword>
<dbReference type="OMA" id="GPPEPFI"/>
<feature type="compositionally biased region" description="Basic and acidic residues" evidence="2">
    <location>
        <begin position="1563"/>
        <end position="1586"/>
    </location>
</feature>
<evidence type="ECO:0000313" key="4">
    <source>
        <dbReference type="Proteomes" id="UP000002640"/>
    </source>
</evidence>
<feature type="compositionally biased region" description="Basic residues" evidence="2">
    <location>
        <begin position="307"/>
        <end position="319"/>
    </location>
</feature>
<feature type="compositionally biased region" description="Basic and acidic residues" evidence="2">
    <location>
        <begin position="283"/>
        <end position="293"/>
    </location>
</feature>
<evidence type="ECO:0000256" key="2">
    <source>
        <dbReference type="SAM" id="MobiDB-lite"/>
    </source>
</evidence>
<feature type="compositionally biased region" description="Basic and acidic residues" evidence="2">
    <location>
        <begin position="482"/>
        <end position="504"/>
    </location>
</feature>
<feature type="region of interest" description="Disordered" evidence="2">
    <location>
        <begin position="867"/>
        <end position="931"/>
    </location>
</feature>
<feature type="compositionally biased region" description="Polar residues" evidence="2">
    <location>
        <begin position="1243"/>
        <end position="1252"/>
    </location>
</feature>
<feature type="coiled-coil region" evidence="1">
    <location>
        <begin position="101"/>
        <end position="135"/>
    </location>
</feature>
<proteinExistence type="predicted"/>
<feature type="compositionally biased region" description="Acidic residues" evidence="2">
    <location>
        <begin position="407"/>
        <end position="423"/>
    </location>
</feature>
<gene>
    <name evidence="3" type="ORF">PHYSODRAFT_541926</name>
</gene>
<feature type="compositionally biased region" description="Polar residues" evidence="2">
    <location>
        <begin position="356"/>
        <end position="365"/>
    </location>
</feature>
<feature type="compositionally biased region" description="Polar residues" evidence="2">
    <location>
        <begin position="656"/>
        <end position="666"/>
    </location>
</feature>
<name>G4Z8S4_PHYSP</name>
<feature type="compositionally biased region" description="Pro residues" evidence="2">
    <location>
        <begin position="1308"/>
        <end position="1317"/>
    </location>
</feature>
<evidence type="ECO:0000256" key="1">
    <source>
        <dbReference type="SAM" id="Coils"/>
    </source>
</evidence>
<feature type="compositionally biased region" description="Basic and acidic residues" evidence="2">
    <location>
        <begin position="954"/>
        <end position="963"/>
    </location>
</feature>
<feature type="region of interest" description="Disordered" evidence="2">
    <location>
        <begin position="1629"/>
        <end position="1693"/>
    </location>
</feature>
<feature type="compositionally biased region" description="Basic and acidic residues" evidence="2">
    <location>
        <begin position="918"/>
        <end position="931"/>
    </location>
</feature>
<feature type="compositionally biased region" description="Acidic residues" evidence="2">
    <location>
        <begin position="1162"/>
        <end position="1172"/>
    </location>
</feature>
<feature type="compositionally biased region" description="Basic and acidic residues" evidence="2">
    <location>
        <begin position="867"/>
        <end position="878"/>
    </location>
</feature>
<feature type="compositionally biased region" description="Basic and acidic residues" evidence="2">
    <location>
        <begin position="1336"/>
        <end position="1345"/>
    </location>
</feature>
<feature type="region of interest" description="Disordered" evidence="2">
    <location>
        <begin position="1132"/>
        <end position="1320"/>
    </location>
</feature>
<evidence type="ECO:0000313" key="3">
    <source>
        <dbReference type="EMBL" id="EGZ19106.1"/>
    </source>
</evidence>
<feature type="compositionally biased region" description="Low complexity" evidence="2">
    <location>
        <begin position="1367"/>
        <end position="1377"/>
    </location>
</feature>
<feature type="compositionally biased region" description="Low complexity" evidence="2">
    <location>
        <begin position="539"/>
        <end position="548"/>
    </location>
</feature>